<dbReference type="PROSITE" id="PS50112">
    <property type="entry name" value="PAS"/>
    <property type="match status" value="2"/>
</dbReference>
<dbReference type="InterPro" id="IPR003661">
    <property type="entry name" value="HisK_dim/P_dom"/>
</dbReference>
<dbReference type="InterPro" id="IPR036890">
    <property type="entry name" value="HATPase_C_sf"/>
</dbReference>
<dbReference type="GO" id="GO:0000155">
    <property type="term" value="F:phosphorelay sensor kinase activity"/>
    <property type="evidence" value="ECO:0007669"/>
    <property type="project" value="InterPro"/>
</dbReference>
<dbReference type="Gene3D" id="3.30.565.10">
    <property type="entry name" value="Histidine kinase-like ATPase, C-terminal domain"/>
    <property type="match status" value="1"/>
</dbReference>
<dbReference type="SUPFAM" id="SSF52172">
    <property type="entry name" value="CheY-like"/>
    <property type="match status" value="1"/>
</dbReference>
<evidence type="ECO:0000256" key="4">
    <source>
        <dbReference type="ARBA" id="ARBA00022553"/>
    </source>
</evidence>
<dbReference type="Pfam" id="PF02518">
    <property type="entry name" value="HATPase_c"/>
    <property type="match status" value="1"/>
</dbReference>
<evidence type="ECO:0000256" key="7">
    <source>
        <dbReference type="ARBA" id="ARBA00022777"/>
    </source>
</evidence>
<dbReference type="Gene3D" id="1.10.287.130">
    <property type="match status" value="1"/>
</dbReference>
<dbReference type="EMBL" id="CP034235">
    <property type="protein sequence ID" value="QGQ97656.1"/>
    <property type="molecule type" value="Genomic_DNA"/>
</dbReference>
<evidence type="ECO:0000256" key="2">
    <source>
        <dbReference type="ARBA" id="ARBA00006402"/>
    </source>
</evidence>
<sequence length="637" mass="71473">MINERQELEEFFEEAFTYATYGIGKVSLDGSFIAVNPATCNIFEYKQDELSSFKFFQLLHPDEEVLKIEDIYDQINVTNTVAKHQNRYMQKGGKVAWCEVTFTLIRDEVGTPLHYLIQIVDITERKESENKLQETIERYTSLKKYNHDAILSLDLQGQVMNGNKMAEKLTGYKLDTELIGMDIANLIGHENVKRILEDALHDNTVEQGIESIITKEGEEVEVLTSIAPIFINSHNIGFYLIAKDISEQKKLLLAKESAESTNQAKSEFLAMMSHEIRTPMNGVIGMTELLLETTMLNSEQREYVEIIRKSGDSLLAIINDILDLSKIEAGKSELQEDILDVRNSISDTLSIFSSKAAEKQLELNYLVGHDVPEYIISDADRLRQVLLNLVGNAVKFTEGGEVIVRVKKVIVEPDTSHLEFTVNDTGIGIPTTRLTDIFEPFSQVDSFMNRTHEGTGLGLAISKKIVELMGGTIRAESDGQQGSSFIFTIRYTPKISVEHKTKQSLYLPSERPGKILIAEDNKINQIVLAKMLEKLGHSVTIADDGDAVVKAAMNEVYDIIFMDLHMPVMNGFEATKRIKETSPPDTCPIIIAVTANALKGDREKCLAAGMDDYISKPIKRDVVTRLIDQFMNSKVGK</sequence>
<evidence type="ECO:0000259" key="17">
    <source>
        <dbReference type="PROSITE" id="PS50113"/>
    </source>
</evidence>
<dbReference type="PANTHER" id="PTHR45339:SF1">
    <property type="entry name" value="HYBRID SIGNAL TRANSDUCTION HISTIDINE KINASE J"/>
    <property type="match status" value="1"/>
</dbReference>
<dbReference type="InterPro" id="IPR001610">
    <property type="entry name" value="PAC"/>
</dbReference>
<evidence type="ECO:0000256" key="5">
    <source>
        <dbReference type="ARBA" id="ARBA00022679"/>
    </source>
</evidence>
<dbReference type="RefSeq" id="WP_155702760.1">
    <property type="nucleotide sequence ID" value="NZ_CP034235.1"/>
</dbReference>
<dbReference type="Pfam" id="PF13426">
    <property type="entry name" value="PAS_9"/>
    <property type="match status" value="2"/>
</dbReference>
<dbReference type="InterPro" id="IPR005467">
    <property type="entry name" value="His_kinase_dom"/>
</dbReference>
<dbReference type="PRINTS" id="PR00344">
    <property type="entry name" value="BCTRLSENSOR"/>
</dbReference>
<dbReference type="InterPro" id="IPR001789">
    <property type="entry name" value="Sig_transdc_resp-reg_receiver"/>
</dbReference>
<dbReference type="SUPFAM" id="SSF55785">
    <property type="entry name" value="PYP-like sensor domain (PAS domain)"/>
    <property type="match status" value="2"/>
</dbReference>
<dbReference type="FunFam" id="1.10.287.130:FF:000002">
    <property type="entry name" value="Two-component osmosensing histidine kinase"/>
    <property type="match status" value="1"/>
</dbReference>
<dbReference type="Gene3D" id="3.30.450.20">
    <property type="entry name" value="PAS domain"/>
    <property type="match status" value="2"/>
</dbReference>
<keyword evidence="8" id="KW-0067">ATP-binding</keyword>
<evidence type="ECO:0000256" key="1">
    <source>
        <dbReference type="ARBA" id="ARBA00000085"/>
    </source>
</evidence>
<dbReference type="FunFam" id="3.30.565.10:FF:000010">
    <property type="entry name" value="Sensor histidine kinase RcsC"/>
    <property type="match status" value="1"/>
</dbReference>
<accession>A0A6B8RQJ1</accession>
<dbReference type="AlphaFoldDB" id="A0A6B8RQJ1"/>
<evidence type="ECO:0000259" key="14">
    <source>
        <dbReference type="PROSITE" id="PS50109"/>
    </source>
</evidence>
<evidence type="ECO:0000259" key="15">
    <source>
        <dbReference type="PROSITE" id="PS50110"/>
    </source>
</evidence>
<name>A0A6B8RQJ1_9BACL</name>
<dbReference type="SMART" id="SM00388">
    <property type="entry name" value="HisKA"/>
    <property type="match status" value="1"/>
</dbReference>
<proteinExistence type="inferred from homology"/>
<evidence type="ECO:0000313" key="18">
    <source>
        <dbReference type="EMBL" id="QGQ97656.1"/>
    </source>
</evidence>
<dbReference type="PROSITE" id="PS50109">
    <property type="entry name" value="HIS_KIN"/>
    <property type="match status" value="1"/>
</dbReference>
<evidence type="ECO:0000259" key="16">
    <source>
        <dbReference type="PROSITE" id="PS50112"/>
    </source>
</evidence>
<keyword evidence="6" id="KW-0547">Nucleotide-binding</keyword>
<dbReference type="SMART" id="SM00091">
    <property type="entry name" value="PAS"/>
    <property type="match status" value="2"/>
</dbReference>
<comment type="subunit">
    <text evidence="10">At low DSF concentrations, interacts with RpfF.</text>
</comment>
<dbReference type="SUPFAM" id="SSF55874">
    <property type="entry name" value="ATPase domain of HSP90 chaperone/DNA topoisomerase II/histidine kinase"/>
    <property type="match status" value="1"/>
</dbReference>
<evidence type="ECO:0000256" key="9">
    <source>
        <dbReference type="ARBA" id="ARBA00023012"/>
    </source>
</evidence>
<dbReference type="SMART" id="SM00086">
    <property type="entry name" value="PAC"/>
    <property type="match status" value="2"/>
</dbReference>
<dbReference type="SUPFAM" id="SSF47384">
    <property type="entry name" value="Homodimeric domain of signal transducing histidine kinase"/>
    <property type="match status" value="1"/>
</dbReference>
<dbReference type="InterPro" id="IPR003594">
    <property type="entry name" value="HATPase_dom"/>
</dbReference>
<dbReference type="NCBIfam" id="TIGR00229">
    <property type="entry name" value="sensory_box"/>
    <property type="match status" value="2"/>
</dbReference>
<evidence type="ECO:0000256" key="12">
    <source>
        <dbReference type="ARBA" id="ARBA00074306"/>
    </source>
</evidence>
<dbReference type="InterPro" id="IPR011006">
    <property type="entry name" value="CheY-like_superfamily"/>
</dbReference>
<dbReference type="SMART" id="SM00448">
    <property type="entry name" value="REC"/>
    <property type="match status" value="1"/>
</dbReference>
<evidence type="ECO:0000256" key="6">
    <source>
        <dbReference type="ARBA" id="ARBA00022741"/>
    </source>
</evidence>
<dbReference type="OrthoDB" id="9790669at2"/>
<dbReference type="CDD" id="cd00082">
    <property type="entry name" value="HisKA"/>
    <property type="match status" value="1"/>
</dbReference>
<dbReference type="SMART" id="SM00387">
    <property type="entry name" value="HATPase_c"/>
    <property type="match status" value="1"/>
</dbReference>
<dbReference type="EC" id="2.7.13.3" evidence="3"/>
<evidence type="ECO:0000256" key="3">
    <source>
        <dbReference type="ARBA" id="ARBA00012438"/>
    </source>
</evidence>
<dbReference type="InterPro" id="IPR000700">
    <property type="entry name" value="PAS-assoc_C"/>
</dbReference>
<dbReference type="InterPro" id="IPR036097">
    <property type="entry name" value="HisK_dim/P_sf"/>
</dbReference>
<evidence type="ECO:0000256" key="10">
    <source>
        <dbReference type="ARBA" id="ARBA00064003"/>
    </source>
</evidence>
<dbReference type="Gene3D" id="3.40.50.2300">
    <property type="match status" value="1"/>
</dbReference>
<feature type="domain" description="Histidine kinase" evidence="14">
    <location>
        <begin position="271"/>
        <end position="493"/>
    </location>
</feature>
<keyword evidence="5" id="KW-0808">Transferase</keyword>
<feature type="domain" description="PAC" evidence="17">
    <location>
        <begin position="82"/>
        <end position="134"/>
    </location>
</feature>
<feature type="domain" description="PAS" evidence="16">
    <location>
        <begin position="128"/>
        <end position="208"/>
    </location>
</feature>
<keyword evidence="7" id="KW-0418">Kinase</keyword>
<dbReference type="Proteomes" id="UP000426246">
    <property type="component" value="Chromosome"/>
</dbReference>
<feature type="domain" description="Response regulatory" evidence="15">
    <location>
        <begin position="514"/>
        <end position="631"/>
    </location>
</feature>
<comment type="similarity">
    <text evidence="2">In the N-terminal section; belongs to the phytochrome family.</text>
</comment>
<dbReference type="GO" id="GO:0005524">
    <property type="term" value="F:ATP binding"/>
    <property type="evidence" value="ECO:0007669"/>
    <property type="project" value="UniProtKB-KW"/>
</dbReference>
<keyword evidence="19" id="KW-1185">Reference proteome</keyword>
<evidence type="ECO:0000256" key="13">
    <source>
        <dbReference type="PROSITE-ProRule" id="PRU00169"/>
    </source>
</evidence>
<organism evidence="18 19">
    <name type="scientific">Paenibacillus psychroresistens</name>
    <dbReference type="NCBI Taxonomy" id="1778678"/>
    <lineage>
        <taxon>Bacteria</taxon>
        <taxon>Bacillati</taxon>
        <taxon>Bacillota</taxon>
        <taxon>Bacilli</taxon>
        <taxon>Bacillales</taxon>
        <taxon>Paenibacillaceae</taxon>
        <taxon>Paenibacillus</taxon>
    </lineage>
</organism>
<dbReference type="PROSITE" id="PS50113">
    <property type="entry name" value="PAC"/>
    <property type="match status" value="1"/>
</dbReference>
<evidence type="ECO:0000256" key="8">
    <source>
        <dbReference type="ARBA" id="ARBA00022840"/>
    </source>
</evidence>
<protein>
    <recommendedName>
        <fullName evidence="12">Circadian input-output histidine kinase CikA</fullName>
        <ecNumber evidence="3">2.7.13.3</ecNumber>
    </recommendedName>
    <alternativeName>
        <fullName evidence="11">Sensory/regulatory protein RpfC</fullName>
    </alternativeName>
</protein>
<gene>
    <name evidence="18" type="ORF">EHS13_23580</name>
</gene>
<dbReference type="InterPro" id="IPR000014">
    <property type="entry name" value="PAS"/>
</dbReference>
<feature type="modified residue" description="4-aspartylphosphate" evidence="13">
    <location>
        <position position="563"/>
    </location>
</feature>
<dbReference type="InterPro" id="IPR035965">
    <property type="entry name" value="PAS-like_dom_sf"/>
</dbReference>
<reference evidence="19" key="1">
    <citation type="submission" date="2018-11" db="EMBL/GenBank/DDBJ databases">
        <title>Complete genome sequence of Paenibacillus sp. ML311-T8.</title>
        <authorList>
            <person name="Nam Y.-D."/>
            <person name="Kang J."/>
            <person name="Chung W.-H."/>
            <person name="Park Y.S."/>
        </authorList>
    </citation>
    <scope>NUCLEOTIDE SEQUENCE [LARGE SCALE GENOMIC DNA]</scope>
    <source>
        <strain evidence="19">ML311-T8</strain>
    </source>
</reference>
<keyword evidence="4 13" id="KW-0597">Phosphoprotein</keyword>
<dbReference type="KEGG" id="ppsc:EHS13_23580"/>
<dbReference type="InterPro" id="IPR004358">
    <property type="entry name" value="Sig_transdc_His_kin-like_C"/>
</dbReference>
<comment type="catalytic activity">
    <reaction evidence="1">
        <text>ATP + protein L-histidine = ADP + protein N-phospho-L-histidine.</text>
        <dbReference type="EC" id="2.7.13.3"/>
    </reaction>
</comment>
<evidence type="ECO:0000256" key="11">
    <source>
        <dbReference type="ARBA" id="ARBA00068150"/>
    </source>
</evidence>
<dbReference type="Pfam" id="PF00512">
    <property type="entry name" value="HisKA"/>
    <property type="match status" value="1"/>
</dbReference>
<dbReference type="PROSITE" id="PS50110">
    <property type="entry name" value="RESPONSE_REGULATORY"/>
    <property type="match status" value="1"/>
</dbReference>
<dbReference type="PANTHER" id="PTHR45339">
    <property type="entry name" value="HYBRID SIGNAL TRANSDUCTION HISTIDINE KINASE J"/>
    <property type="match status" value="1"/>
</dbReference>
<dbReference type="CDD" id="cd16922">
    <property type="entry name" value="HATPase_EvgS-ArcB-TorS-like"/>
    <property type="match status" value="1"/>
</dbReference>
<dbReference type="CDD" id="cd17546">
    <property type="entry name" value="REC_hyHK_CKI1_RcsC-like"/>
    <property type="match status" value="1"/>
</dbReference>
<evidence type="ECO:0000313" key="19">
    <source>
        <dbReference type="Proteomes" id="UP000426246"/>
    </source>
</evidence>
<dbReference type="CDD" id="cd00130">
    <property type="entry name" value="PAS"/>
    <property type="match status" value="2"/>
</dbReference>
<keyword evidence="9" id="KW-0902">Two-component regulatory system</keyword>
<feature type="domain" description="PAS" evidence="16">
    <location>
        <begin position="8"/>
        <end position="63"/>
    </location>
</feature>
<dbReference type="Pfam" id="PF00072">
    <property type="entry name" value="Response_reg"/>
    <property type="match status" value="1"/>
</dbReference>